<organism evidence="4 5">
    <name type="scientific">Handroanthus impetiginosus</name>
    <dbReference type="NCBI Taxonomy" id="429701"/>
    <lineage>
        <taxon>Eukaryota</taxon>
        <taxon>Viridiplantae</taxon>
        <taxon>Streptophyta</taxon>
        <taxon>Embryophyta</taxon>
        <taxon>Tracheophyta</taxon>
        <taxon>Spermatophyta</taxon>
        <taxon>Magnoliopsida</taxon>
        <taxon>eudicotyledons</taxon>
        <taxon>Gunneridae</taxon>
        <taxon>Pentapetalae</taxon>
        <taxon>asterids</taxon>
        <taxon>lamiids</taxon>
        <taxon>Lamiales</taxon>
        <taxon>Bignoniaceae</taxon>
        <taxon>Crescentiina</taxon>
        <taxon>Tabebuia alliance</taxon>
        <taxon>Handroanthus</taxon>
    </lineage>
</organism>
<dbReference type="InterPro" id="IPR051343">
    <property type="entry name" value="G-type_lectin_kinases/EP1-like"/>
</dbReference>
<keyword evidence="1" id="KW-0732">Signal</keyword>
<dbReference type="PANTHER" id="PTHR47976:SF115">
    <property type="entry name" value="RECEPTOR-LIKE SERINE_THREONINE-PROTEIN KINASE"/>
    <property type="match status" value="1"/>
</dbReference>
<dbReference type="STRING" id="429701.A0A2G9HTM1"/>
<evidence type="ECO:0000256" key="2">
    <source>
        <dbReference type="ARBA" id="ARBA00023180"/>
    </source>
</evidence>
<reference evidence="5" key="1">
    <citation type="journal article" date="2018" name="Gigascience">
        <title>Genome assembly of the Pink Ipe (Handroanthus impetiginosus, Bignoniaceae), a highly valued, ecologically keystone Neotropical timber forest tree.</title>
        <authorList>
            <person name="Silva-Junior O.B."/>
            <person name="Grattapaglia D."/>
            <person name="Novaes E."/>
            <person name="Collevatti R.G."/>
        </authorList>
    </citation>
    <scope>NUCLEOTIDE SEQUENCE [LARGE SCALE GENOMIC DNA]</scope>
    <source>
        <strain evidence="5">cv. UFG-1</strain>
    </source>
</reference>
<protein>
    <recommendedName>
        <fullName evidence="3">Bulb-type lectin domain-containing protein</fullName>
    </recommendedName>
</protein>
<dbReference type="InterPro" id="IPR036426">
    <property type="entry name" value="Bulb-type_lectin_dom_sf"/>
</dbReference>
<dbReference type="SUPFAM" id="SSF51110">
    <property type="entry name" value="alpha-D-mannose-specific plant lectins"/>
    <property type="match status" value="1"/>
</dbReference>
<proteinExistence type="predicted"/>
<dbReference type="PROSITE" id="PS50927">
    <property type="entry name" value="BULB_LECTIN"/>
    <property type="match status" value="1"/>
</dbReference>
<evidence type="ECO:0000259" key="3">
    <source>
        <dbReference type="PROSITE" id="PS50927"/>
    </source>
</evidence>
<gene>
    <name evidence="4" type="ORF">CDL12_06423</name>
</gene>
<dbReference type="OrthoDB" id="1884773at2759"/>
<dbReference type="PANTHER" id="PTHR47976">
    <property type="entry name" value="G-TYPE LECTIN S-RECEPTOR-LIKE SERINE/THREONINE-PROTEIN KINASE SD2-5"/>
    <property type="match status" value="1"/>
</dbReference>
<name>A0A2G9HTM1_9LAMI</name>
<evidence type="ECO:0000313" key="5">
    <source>
        <dbReference type="Proteomes" id="UP000231279"/>
    </source>
</evidence>
<evidence type="ECO:0000256" key="1">
    <source>
        <dbReference type="ARBA" id="ARBA00022729"/>
    </source>
</evidence>
<dbReference type="Gene3D" id="2.90.10.30">
    <property type="match status" value="1"/>
</dbReference>
<dbReference type="SMART" id="SM00108">
    <property type="entry name" value="B_lectin"/>
    <property type="match status" value="1"/>
</dbReference>
<dbReference type="AlphaFoldDB" id="A0A2G9HTM1"/>
<accession>A0A2G9HTM1</accession>
<evidence type="ECO:0000313" key="4">
    <source>
        <dbReference type="EMBL" id="PIN20867.1"/>
    </source>
</evidence>
<dbReference type="CDD" id="cd00028">
    <property type="entry name" value="B_lectin"/>
    <property type="match status" value="1"/>
</dbReference>
<dbReference type="InterPro" id="IPR001480">
    <property type="entry name" value="Bulb-type_lectin_dom"/>
</dbReference>
<feature type="domain" description="Bulb-type lectin" evidence="3">
    <location>
        <begin position="1"/>
        <end position="112"/>
    </location>
</feature>
<comment type="caution">
    <text evidence="4">The sequence shown here is derived from an EMBL/GenBank/DDBJ whole genome shotgun (WGS) entry which is preliminary data.</text>
</comment>
<sequence length="261" mass="29733">MTRTIEFLMGTVRYESSMHWVWEANRGNPVGENATFPLGANGNLVLTVANKGVLGFKLLPNGNMVPYGSEGNFVWQSFDYAADTLLVGQSLHLKGQISSKPETDDAFAYELRLESQDKGNRILSRPKYNSELTYLRLEIDGGLRAYTFYDKVDYDSVEECQLLDRRGEFGVCEDSQHVACPSPNGLFCWSNNRAPPQPKSWVDHFPTKYTRGNGPVKEEEWSRKCTPDCMCLGFFFNRAEFRCWIVYDLKILTKVETPGLY</sequence>
<dbReference type="Proteomes" id="UP000231279">
    <property type="component" value="Unassembled WGS sequence"/>
</dbReference>
<keyword evidence="2" id="KW-0325">Glycoprotein</keyword>
<keyword evidence="5" id="KW-1185">Reference proteome</keyword>
<dbReference type="EMBL" id="NKXS01001043">
    <property type="protein sequence ID" value="PIN20867.1"/>
    <property type="molecule type" value="Genomic_DNA"/>
</dbReference>